<dbReference type="GO" id="GO:0032259">
    <property type="term" value="P:methylation"/>
    <property type="evidence" value="ECO:0007669"/>
    <property type="project" value="UniProtKB-KW"/>
</dbReference>
<evidence type="ECO:0000256" key="1">
    <source>
        <dbReference type="ARBA" id="ARBA00022679"/>
    </source>
</evidence>
<proteinExistence type="predicted"/>
<protein>
    <submittedName>
        <fullName evidence="3">Class I SAM-dependent methyltransferase</fullName>
    </submittedName>
</protein>
<dbReference type="SUPFAM" id="SSF53335">
    <property type="entry name" value="S-adenosyl-L-methionine-dependent methyltransferases"/>
    <property type="match status" value="1"/>
</dbReference>
<accession>A0ABX2EB18</accession>
<evidence type="ECO:0000313" key="3">
    <source>
        <dbReference type="EMBL" id="NRF65711.1"/>
    </source>
</evidence>
<dbReference type="InterPro" id="IPR029063">
    <property type="entry name" value="SAM-dependent_MTases_sf"/>
</dbReference>
<keyword evidence="3" id="KW-0489">Methyltransferase</keyword>
<dbReference type="GO" id="GO:0008168">
    <property type="term" value="F:methyltransferase activity"/>
    <property type="evidence" value="ECO:0007669"/>
    <property type="project" value="UniProtKB-KW"/>
</dbReference>
<dbReference type="Pfam" id="PF13649">
    <property type="entry name" value="Methyltransf_25"/>
    <property type="match status" value="1"/>
</dbReference>
<sequence>MTDDDRWLDPWLPTLAQHAAGRPLLELGCGDGRDSRTLSRAGFEVQAIDRSATWLMAARWRVRGWRWWNRRGVHFHRRDLRDAWPPGPFGAVLASLSLHYFDWPMTETLVRRIAASLAPGGLLLCRLNSTADHHFGANGHPRLDDGHFYLVDGQPKRFFDRAAVERLFDERRWQRLALEEQVIDRYRQPKVAWMLAARPIAGT</sequence>
<reference evidence="3 4" key="1">
    <citation type="submission" date="2020-05" db="EMBL/GenBank/DDBJ databases">
        <title>Aquincola sp. isolate from soil.</title>
        <authorList>
            <person name="Han J."/>
            <person name="Kim D.-U."/>
        </authorList>
    </citation>
    <scope>NUCLEOTIDE SEQUENCE [LARGE SCALE GENOMIC DNA]</scope>
    <source>
        <strain evidence="3 4">S2</strain>
    </source>
</reference>
<dbReference type="InterPro" id="IPR041698">
    <property type="entry name" value="Methyltransf_25"/>
</dbReference>
<keyword evidence="1" id="KW-0808">Transferase</keyword>
<dbReference type="Proteomes" id="UP000737171">
    <property type="component" value="Unassembled WGS sequence"/>
</dbReference>
<dbReference type="Gene3D" id="3.40.50.150">
    <property type="entry name" value="Vaccinia Virus protein VP39"/>
    <property type="match status" value="1"/>
</dbReference>
<evidence type="ECO:0000313" key="4">
    <source>
        <dbReference type="Proteomes" id="UP000737171"/>
    </source>
</evidence>
<dbReference type="PANTHER" id="PTHR43861">
    <property type="entry name" value="TRANS-ACONITATE 2-METHYLTRANSFERASE-RELATED"/>
    <property type="match status" value="1"/>
</dbReference>
<keyword evidence="4" id="KW-1185">Reference proteome</keyword>
<dbReference type="EMBL" id="JABRWJ010000001">
    <property type="protein sequence ID" value="NRF65711.1"/>
    <property type="molecule type" value="Genomic_DNA"/>
</dbReference>
<organism evidence="3 4">
    <name type="scientific">Pseudaquabacterium terrae</name>
    <dbReference type="NCBI Taxonomy" id="2732868"/>
    <lineage>
        <taxon>Bacteria</taxon>
        <taxon>Pseudomonadati</taxon>
        <taxon>Pseudomonadota</taxon>
        <taxon>Betaproteobacteria</taxon>
        <taxon>Burkholderiales</taxon>
        <taxon>Sphaerotilaceae</taxon>
        <taxon>Pseudaquabacterium</taxon>
    </lineage>
</organism>
<feature type="domain" description="Methyltransferase" evidence="2">
    <location>
        <begin position="25"/>
        <end position="121"/>
    </location>
</feature>
<gene>
    <name evidence="3" type="ORF">HLB44_01805</name>
</gene>
<dbReference type="CDD" id="cd02440">
    <property type="entry name" value="AdoMet_MTases"/>
    <property type="match status" value="1"/>
</dbReference>
<comment type="caution">
    <text evidence="3">The sequence shown here is derived from an EMBL/GenBank/DDBJ whole genome shotgun (WGS) entry which is preliminary data.</text>
</comment>
<name>A0ABX2EB18_9BURK</name>
<evidence type="ECO:0000259" key="2">
    <source>
        <dbReference type="Pfam" id="PF13649"/>
    </source>
</evidence>
<dbReference type="RefSeq" id="WP_173119989.1">
    <property type="nucleotide sequence ID" value="NZ_JABRWJ010000001.1"/>
</dbReference>